<keyword evidence="2" id="KW-1185">Reference proteome</keyword>
<dbReference type="EMBL" id="CAJVPW010067245">
    <property type="protein sequence ID" value="CAG8789019.1"/>
    <property type="molecule type" value="Genomic_DNA"/>
</dbReference>
<comment type="caution">
    <text evidence="1">The sequence shown here is derived from an EMBL/GenBank/DDBJ whole genome shotgun (WGS) entry which is preliminary data.</text>
</comment>
<protein>
    <submittedName>
        <fullName evidence="1">7833_t:CDS:1</fullName>
    </submittedName>
</protein>
<feature type="non-terminal residue" evidence="1">
    <location>
        <position position="1"/>
    </location>
</feature>
<dbReference type="Proteomes" id="UP000789366">
    <property type="component" value="Unassembled WGS sequence"/>
</dbReference>
<accession>A0ACA9RF17</accession>
<name>A0ACA9RF17_9GLOM</name>
<sequence length="113" mass="13503">THIVETLEKLLSKLVDENEQESEFIDCFILSHVFFISSRDFLEDMITKFKDNALNENKPKFAQQKVLNILYRWVILQPENFQIDLQLRYQLQSFLTEEVSDAEFQEDVDRILS</sequence>
<proteinExistence type="predicted"/>
<gene>
    <name evidence="1" type="ORF">SPELUC_LOCUS17059</name>
</gene>
<evidence type="ECO:0000313" key="2">
    <source>
        <dbReference type="Proteomes" id="UP000789366"/>
    </source>
</evidence>
<organism evidence="1 2">
    <name type="scientific">Cetraspora pellucida</name>
    <dbReference type="NCBI Taxonomy" id="1433469"/>
    <lineage>
        <taxon>Eukaryota</taxon>
        <taxon>Fungi</taxon>
        <taxon>Fungi incertae sedis</taxon>
        <taxon>Mucoromycota</taxon>
        <taxon>Glomeromycotina</taxon>
        <taxon>Glomeromycetes</taxon>
        <taxon>Diversisporales</taxon>
        <taxon>Gigasporaceae</taxon>
        <taxon>Cetraspora</taxon>
    </lineage>
</organism>
<feature type="non-terminal residue" evidence="1">
    <location>
        <position position="113"/>
    </location>
</feature>
<evidence type="ECO:0000313" key="1">
    <source>
        <dbReference type="EMBL" id="CAG8789019.1"/>
    </source>
</evidence>
<reference evidence="1" key="1">
    <citation type="submission" date="2021-06" db="EMBL/GenBank/DDBJ databases">
        <authorList>
            <person name="Kallberg Y."/>
            <person name="Tangrot J."/>
            <person name="Rosling A."/>
        </authorList>
    </citation>
    <scope>NUCLEOTIDE SEQUENCE</scope>
    <source>
        <strain evidence="1">28 12/20/2015</strain>
    </source>
</reference>